<reference evidence="2" key="1">
    <citation type="submission" date="2022-04" db="EMBL/GenBank/DDBJ databases">
        <title>Mucilaginibacter sp. RS28 isolated from freshwater.</title>
        <authorList>
            <person name="Ko S.-R."/>
        </authorList>
    </citation>
    <scope>NUCLEOTIDE SEQUENCE</scope>
    <source>
        <strain evidence="2">RS28</strain>
    </source>
</reference>
<dbReference type="RefSeq" id="WP_245129967.1">
    <property type="nucleotide sequence ID" value="NZ_JALJEJ010000004.1"/>
</dbReference>
<dbReference type="Proteomes" id="UP001139450">
    <property type="component" value="Unassembled WGS sequence"/>
</dbReference>
<gene>
    <name evidence="2" type="ORF">MUY27_10440</name>
</gene>
<evidence type="ECO:0000313" key="3">
    <source>
        <dbReference type="Proteomes" id="UP001139450"/>
    </source>
</evidence>
<dbReference type="AlphaFoldDB" id="A0A9X1X352"/>
<evidence type="ECO:0000256" key="1">
    <source>
        <dbReference type="SAM" id="SignalP"/>
    </source>
</evidence>
<keyword evidence="3" id="KW-1185">Reference proteome</keyword>
<dbReference type="Pfam" id="PF09982">
    <property type="entry name" value="LpxR"/>
    <property type="match status" value="1"/>
</dbReference>
<dbReference type="InterPro" id="IPR018707">
    <property type="entry name" value="LpxR"/>
</dbReference>
<organism evidence="2 3">
    <name type="scientific">Mucilaginibacter straminoryzae</name>
    <dbReference type="NCBI Taxonomy" id="2932774"/>
    <lineage>
        <taxon>Bacteria</taxon>
        <taxon>Pseudomonadati</taxon>
        <taxon>Bacteroidota</taxon>
        <taxon>Sphingobacteriia</taxon>
        <taxon>Sphingobacteriales</taxon>
        <taxon>Sphingobacteriaceae</taxon>
        <taxon>Mucilaginibacter</taxon>
    </lineage>
</organism>
<name>A0A9X1X352_9SPHI</name>
<feature type="chain" id="PRO_5040771989" evidence="1">
    <location>
        <begin position="21"/>
        <end position="321"/>
    </location>
</feature>
<dbReference type="InterPro" id="IPR037107">
    <property type="entry name" value="Put_OMP_sf"/>
</dbReference>
<comment type="caution">
    <text evidence="2">The sequence shown here is derived from an EMBL/GenBank/DDBJ whole genome shotgun (WGS) entry which is preliminary data.</text>
</comment>
<evidence type="ECO:0000313" key="2">
    <source>
        <dbReference type="EMBL" id="MCJ8210128.1"/>
    </source>
</evidence>
<feature type="signal peptide" evidence="1">
    <location>
        <begin position="1"/>
        <end position="20"/>
    </location>
</feature>
<accession>A0A9X1X352</accession>
<protein>
    <submittedName>
        <fullName evidence="2">Lipid A deacylase LpxR family protein</fullName>
    </submittedName>
</protein>
<sequence>MKRTLPLLIFVLLIAIAAKAQYRHQEVGLQTDNDSYLAQGSDRYYTNGIFIYYRRALPFDEDGKIANRVLGFEAGQKMFNPQSGSINVNGVADPGYIDRPFAGYLYLGANYNVLYKKQSNFKVGLQLGVVGPRAYGRQAQNLIHKVFGFYPPDGWQYQIKNALVINASGEYNKMLARGGNWVDVSFTSYANLGTGFIGGGLGPMLRLGRFNKLFNSVITQSTVIDRPGVKANDQEFFFYYKPLVNLQVKDITVEGKGAVYPESMQVAGKLNKVMISNQLGGAFNSGDRWTVDASVIFHTKDVKEMVRSHQWGSVTVMYHFD</sequence>
<proteinExistence type="predicted"/>
<dbReference type="Gene3D" id="2.40.128.140">
    <property type="entry name" value="Outer membrane protein"/>
    <property type="match status" value="1"/>
</dbReference>
<keyword evidence="1" id="KW-0732">Signal</keyword>
<dbReference type="EMBL" id="JALJEJ010000004">
    <property type="protein sequence ID" value="MCJ8210128.1"/>
    <property type="molecule type" value="Genomic_DNA"/>
</dbReference>